<keyword evidence="3" id="KW-0507">mRNA processing</keyword>
<keyword evidence="5" id="KW-0508">mRNA splicing</keyword>
<comment type="subcellular location">
    <subcellularLocation>
        <location evidence="1">Nucleus</location>
    </subcellularLocation>
</comment>
<evidence type="ECO:0000256" key="3">
    <source>
        <dbReference type="ARBA" id="ARBA00022664"/>
    </source>
</evidence>
<organism evidence="8">
    <name type="scientific">Aureococcus anophagefferens</name>
    <name type="common">Harmful bloom alga</name>
    <dbReference type="NCBI Taxonomy" id="44056"/>
    <lineage>
        <taxon>Eukaryota</taxon>
        <taxon>Sar</taxon>
        <taxon>Stramenopiles</taxon>
        <taxon>Ochrophyta</taxon>
        <taxon>Pelagophyceae</taxon>
        <taxon>Pelagomonadales</taxon>
        <taxon>Pelagomonadaceae</taxon>
        <taxon>Aureococcus</taxon>
    </lineage>
</organism>
<dbReference type="GeneID" id="20227298"/>
<gene>
    <name evidence="7" type="ORF">AURANDRAFT_69180</name>
</gene>
<reference evidence="7 8" key="1">
    <citation type="journal article" date="2011" name="Proc. Natl. Acad. Sci. U.S.A.">
        <title>Niche of harmful alga Aureococcus anophagefferens revealed through ecogenomics.</title>
        <authorList>
            <person name="Gobler C.J."/>
            <person name="Berry D.L."/>
            <person name="Dyhrman S.T."/>
            <person name="Wilhelm S.W."/>
            <person name="Salamov A."/>
            <person name="Lobanov A.V."/>
            <person name="Zhang Y."/>
            <person name="Collier J.L."/>
            <person name="Wurch L.L."/>
            <person name="Kustka A.B."/>
            <person name="Dill B.D."/>
            <person name="Shah M."/>
            <person name="VerBerkmoes N.C."/>
            <person name="Kuo A."/>
            <person name="Terry A."/>
            <person name="Pangilinan J."/>
            <person name="Lindquist E.A."/>
            <person name="Lucas S."/>
            <person name="Paulsen I.T."/>
            <person name="Hattenrath-Lehmann T.K."/>
            <person name="Talmage S.C."/>
            <person name="Walker E.A."/>
            <person name="Koch F."/>
            <person name="Burson A.M."/>
            <person name="Marcoval M.A."/>
            <person name="Tang Y.Z."/>
            <person name="Lecleir G.R."/>
            <person name="Coyne K.J."/>
            <person name="Berg G.M."/>
            <person name="Bertrand E.M."/>
            <person name="Saito M.A."/>
            <person name="Gladyshev V.N."/>
            <person name="Grigoriev I.V."/>
        </authorList>
    </citation>
    <scope>NUCLEOTIDE SEQUENCE [LARGE SCALE GENOMIC DNA]</scope>
    <source>
        <strain evidence="8">CCMP 1984</strain>
    </source>
</reference>
<dbReference type="GO" id="GO:0008380">
    <property type="term" value="P:RNA splicing"/>
    <property type="evidence" value="ECO:0007669"/>
    <property type="project" value="UniProtKB-KW"/>
</dbReference>
<dbReference type="RefSeq" id="XP_009043182.1">
    <property type="nucleotide sequence ID" value="XM_009044934.1"/>
</dbReference>
<dbReference type="GO" id="GO:0000974">
    <property type="term" value="C:Prp19 complex"/>
    <property type="evidence" value="ECO:0007669"/>
    <property type="project" value="TreeGrafter"/>
</dbReference>
<evidence type="ECO:0000256" key="1">
    <source>
        <dbReference type="ARBA" id="ARBA00004123"/>
    </source>
</evidence>
<evidence type="ECO:0000256" key="6">
    <source>
        <dbReference type="ARBA" id="ARBA00023242"/>
    </source>
</evidence>
<comment type="similarity">
    <text evidence="2">Belongs to the SPF27 family.</text>
</comment>
<evidence type="ECO:0000256" key="2">
    <source>
        <dbReference type="ARBA" id="ARBA00010788"/>
    </source>
</evidence>
<dbReference type="PANTHER" id="PTHR13296">
    <property type="entry name" value="BCAS2 PROTEIN"/>
    <property type="match status" value="1"/>
</dbReference>
<proteinExistence type="inferred from homology"/>
<keyword evidence="4" id="KW-0747">Spliceosome</keyword>
<evidence type="ECO:0000256" key="5">
    <source>
        <dbReference type="ARBA" id="ARBA00023187"/>
    </source>
</evidence>
<evidence type="ECO:0000313" key="8">
    <source>
        <dbReference type="Proteomes" id="UP000002729"/>
    </source>
</evidence>
<protein>
    <submittedName>
        <fullName evidence="7">Uncharacterized protein</fullName>
    </submittedName>
</protein>
<dbReference type="InParanoid" id="F0YRZ0"/>
<sequence length="234" mass="23411">MSVLAAADAGALVAERAAPPAAAADDVASATLAAQARVVDALSYVEPYAAAAAAALVEAELARGGAAPPASPALAVAAPVWPRSAVLEAELARAASGADLAPLEVSRYACDAPPDGSGAAAWRAAADNAAAQLGHQANRVVNLELAEAFGEAAWRRHAADLAAARDALRASARGARAAAERVNAARRADQERLAPEILRAERRCAARLEARGALEAEVAGLRARVAAGDARAGA</sequence>
<evidence type="ECO:0000256" key="4">
    <source>
        <dbReference type="ARBA" id="ARBA00022728"/>
    </source>
</evidence>
<dbReference type="InterPro" id="IPR008409">
    <property type="entry name" value="SPF27"/>
</dbReference>
<dbReference type="EMBL" id="GL833796">
    <property type="protein sequence ID" value="EGB02119.1"/>
    <property type="molecule type" value="Genomic_DNA"/>
</dbReference>
<dbReference type="PANTHER" id="PTHR13296:SF0">
    <property type="entry name" value="PRE-MRNA-SPLICING FACTOR SPF27"/>
    <property type="match status" value="1"/>
</dbReference>
<dbReference type="GO" id="GO:0071011">
    <property type="term" value="C:precatalytic spliceosome"/>
    <property type="evidence" value="ECO:0007669"/>
    <property type="project" value="TreeGrafter"/>
</dbReference>
<dbReference type="Pfam" id="PF05700">
    <property type="entry name" value="BCAS2"/>
    <property type="match status" value="1"/>
</dbReference>
<dbReference type="AlphaFoldDB" id="F0YRZ0"/>
<dbReference type="KEGG" id="aaf:AURANDRAFT_69180"/>
<keyword evidence="6" id="KW-0539">Nucleus</keyword>
<accession>F0YRZ0</accession>
<dbReference type="OrthoDB" id="205794at2759"/>
<dbReference type="GO" id="GO:0006397">
    <property type="term" value="P:mRNA processing"/>
    <property type="evidence" value="ECO:0007669"/>
    <property type="project" value="UniProtKB-KW"/>
</dbReference>
<name>F0YRZ0_AURAN</name>
<keyword evidence="8" id="KW-1185">Reference proteome</keyword>
<evidence type="ECO:0000313" key="7">
    <source>
        <dbReference type="EMBL" id="EGB02119.1"/>
    </source>
</evidence>
<dbReference type="GO" id="GO:0071013">
    <property type="term" value="C:catalytic step 2 spliceosome"/>
    <property type="evidence" value="ECO:0007669"/>
    <property type="project" value="TreeGrafter"/>
</dbReference>
<dbReference type="Proteomes" id="UP000002729">
    <property type="component" value="Unassembled WGS sequence"/>
</dbReference>